<sequence length="378" mass="42273">MEKTYLEILAEQDTEAREEFQVNPKELFVEHNRFEQEVNGDDHHEDELEDQEDFQKFGGSHQQASQLGALSPTKATHTTSVEYDKAVQVHVISVDSRFRTNRQDVNSDFLFKLVNKVKNVVSVRLSSIEIPNTWYTFARCRGNTTCVVSTSTQNPDSTYSTKSFNVEIPEGNYSLDTNLDNCLQTALATALNTAIPGKQFSVILNSVSGLITISANDEFSLNFTGGQFAGRIDNWGLGYNLGFRDGAPPYGNFTSTRVTPYAESVTAVALPDILGSNYVFLSLNSDWRVVEHNHPDHSNLASFAKIVVDVNKNDIIYDNGSNLLTKTYNLKQPTDISFFKISLFDEYGQFLNLKGGEVSLTLEVTEVLHSALYESLRN</sequence>
<reference evidence="1" key="1">
    <citation type="journal article" date="2020" name="Nature">
        <title>Giant virus diversity and host interactions through global metagenomics.</title>
        <authorList>
            <person name="Schulz F."/>
            <person name="Roux S."/>
            <person name="Paez-Espino D."/>
            <person name="Jungbluth S."/>
            <person name="Walsh D.A."/>
            <person name="Denef V.J."/>
            <person name="McMahon K.D."/>
            <person name="Konstantinidis K.T."/>
            <person name="Eloe-Fadrosh E.A."/>
            <person name="Kyrpides N.C."/>
            <person name="Woyke T."/>
        </authorList>
    </citation>
    <scope>NUCLEOTIDE SEQUENCE</scope>
    <source>
        <strain evidence="1">GVMAG-M-3300023179-99</strain>
    </source>
</reference>
<proteinExistence type="predicted"/>
<accession>A0A6C0HFR5</accession>
<dbReference type="AlphaFoldDB" id="A0A6C0HFR5"/>
<evidence type="ECO:0000313" key="1">
    <source>
        <dbReference type="EMBL" id="QHT79294.1"/>
    </source>
</evidence>
<protein>
    <submittedName>
        <fullName evidence="1">Uncharacterized protein</fullName>
    </submittedName>
</protein>
<dbReference type="EMBL" id="MN739947">
    <property type="protein sequence ID" value="QHT79294.1"/>
    <property type="molecule type" value="Genomic_DNA"/>
</dbReference>
<organism evidence="1">
    <name type="scientific">viral metagenome</name>
    <dbReference type="NCBI Taxonomy" id="1070528"/>
    <lineage>
        <taxon>unclassified sequences</taxon>
        <taxon>metagenomes</taxon>
        <taxon>organismal metagenomes</taxon>
    </lineage>
</organism>
<name>A0A6C0HFR5_9ZZZZ</name>